<reference evidence="1 2" key="1">
    <citation type="journal article" date="2019" name="Int. J. Syst. Evol. Microbiol.">
        <title>The Global Catalogue of Microorganisms (GCM) 10K type strain sequencing project: providing services to taxonomists for standard genome sequencing and annotation.</title>
        <authorList>
            <consortium name="The Broad Institute Genomics Platform"/>
            <consortium name="The Broad Institute Genome Sequencing Center for Infectious Disease"/>
            <person name="Wu L."/>
            <person name="Ma J."/>
        </authorList>
    </citation>
    <scope>NUCLEOTIDE SEQUENCE [LARGE SCALE GENOMIC DNA]</scope>
    <source>
        <strain evidence="1 2">JCM 6923</strain>
    </source>
</reference>
<evidence type="ECO:0000313" key="2">
    <source>
        <dbReference type="Proteomes" id="UP001501721"/>
    </source>
</evidence>
<sequence length="237" mass="25826">MPDDTRWEPDPVLRELLFTDFDGEPADPDDVIADALDGGYRERTEGLAAILRDENADPAARFLSCCALTSWADPIGYATVVEAAGAPDELAWRGQSYDRFHSQDDTFAHLAQAVGRSRDMVGERGTAAERIEAARALIRIADRVQLDRGASDLLYPEIVSACGDDLVAAVDRGIYRLAAGDPLNWDLGLQLALFINALAESRRSWAADARDRLSASHPGDRALRELTESGGSSLWLL</sequence>
<gene>
    <name evidence="1" type="ORF">GCM10010422_56850</name>
</gene>
<dbReference type="Proteomes" id="UP001501721">
    <property type="component" value="Unassembled WGS sequence"/>
</dbReference>
<protein>
    <submittedName>
        <fullName evidence="1">Uncharacterized protein</fullName>
    </submittedName>
</protein>
<accession>A0ABN3MED5</accession>
<dbReference type="EMBL" id="BAAATL010000029">
    <property type="protein sequence ID" value="GAA2500410.1"/>
    <property type="molecule type" value="Genomic_DNA"/>
</dbReference>
<organism evidence="1 2">
    <name type="scientific">Streptomyces graminearus</name>
    <dbReference type="NCBI Taxonomy" id="284030"/>
    <lineage>
        <taxon>Bacteria</taxon>
        <taxon>Bacillati</taxon>
        <taxon>Actinomycetota</taxon>
        <taxon>Actinomycetes</taxon>
        <taxon>Kitasatosporales</taxon>
        <taxon>Streptomycetaceae</taxon>
        <taxon>Streptomyces</taxon>
    </lineage>
</organism>
<comment type="caution">
    <text evidence="1">The sequence shown here is derived from an EMBL/GenBank/DDBJ whole genome shotgun (WGS) entry which is preliminary data.</text>
</comment>
<keyword evidence="2" id="KW-1185">Reference proteome</keyword>
<name>A0ABN3MED5_9ACTN</name>
<evidence type="ECO:0000313" key="1">
    <source>
        <dbReference type="EMBL" id="GAA2500410.1"/>
    </source>
</evidence>
<proteinExistence type="predicted"/>
<dbReference type="RefSeq" id="WP_346077972.1">
    <property type="nucleotide sequence ID" value="NZ_BAAATL010000029.1"/>
</dbReference>